<dbReference type="Pfam" id="PF12697">
    <property type="entry name" value="Abhydrolase_6"/>
    <property type="match status" value="1"/>
</dbReference>
<dbReference type="InterPro" id="IPR050228">
    <property type="entry name" value="Carboxylesterase_BioH"/>
</dbReference>
<organism evidence="2 3">
    <name type="scientific">Shewanella vesiculosa</name>
    <dbReference type="NCBI Taxonomy" id="518738"/>
    <lineage>
        <taxon>Bacteria</taxon>
        <taxon>Pseudomonadati</taxon>
        <taxon>Pseudomonadota</taxon>
        <taxon>Gammaproteobacteria</taxon>
        <taxon>Alteromonadales</taxon>
        <taxon>Shewanellaceae</taxon>
        <taxon>Shewanella</taxon>
    </lineage>
</organism>
<proteinExistence type="predicted"/>
<dbReference type="SUPFAM" id="SSF53474">
    <property type="entry name" value="alpha/beta-Hydrolases"/>
    <property type="match status" value="1"/>
</dbReference>
<comment type="caution">
    <text evidence="2">The sequence shown here is derived from an EMBL/GenBank/DDBJ whole genome shotgun (WGS) entry which is preliminary data.</text>
</comment>
<dbReference type="PANTHER" id="PTHR43194:SF5">
    <property type="entry name" value="PIMELOYL-[ACYL-CARRIER PROTEIN] METHYL ESTER ESTERASE"/>
    <property type="match status" value="1"/>
</dbReference>
<name>A0ABV0FKX6_9GAMM</name>
<gene>
    <name evidence="2" type="ORF">ABHN84_03380</name>
</gene>
<dbReference type="GeneID" id="90569906"/>
<evidence type="ECO:0000313" key="2">
    <source>
        <dbReference type="EMBL" id="MEO3681330.1"/>
    </source>
</evidence>
<evidence type="ECO:0000313" key="3">
    <source>
        <dbReference type="Proteomes" id="UP001477278"/>
    </source>
</evidence>
<reference evidence="2 3" key="1">
    <citation type="submission" date="2024-05" db="EMBL/GenBank/DDBJ databases">
        <title>Genome sequencing of Marine Estuary Bacteria, Shewanella vesiculosa and S. baltica, and Pseudomonas syringae.</title>
        <authorList>
            <person name="Gurung A."/>
            <person name="Maclea K.S."/>
        </authorList>
    </citation>
    <scope>NUCLEOTIDE SEQUENCE [LARGE SCALE GENOMIC DNA]</scope>
    <source>
        <strain evidence="2 3">1A</strain>
    </source>
</reference>
<dbReference type="RefSeq" id="WP_182697524.1">
    <property type="nucleotide sequence ID" value="NZ_JAACRJ010000003.1"/>
</dbReference>
<sequence>MTTLVLLRGLMRDSRHWYGFDQRLNQQGLNVICVDLPGNGLLVNQPSPGKMQDYCEAVWQQIDAALLKQAMRPSQVKLVLVGLSMGGMLALTMAAQCRSRIQHVVLINSSAANLSPWYYRFQCVGLVTSITHVLLRFLRSGLASSQQANTGKGHWLEAIVVDFTSRHFSHNIEVINAWSLLRLQCHTSFINGLRQLYASARFHSPELNNIPVSVIVANQDKLAHPKCSEQLALFYQTQLHKMDDCGHDASLDQPLKLQQLLLDIIR</sequence>
<feature type="domain" description="AB hydrolase-1" evidence="1">
    <location>
        <begin position="4"/>
        <end position="254"/>
    </location>
</feature>
<evidence type="ECO:0000259" key="1">
    <source>
        <dbReference type="Pfam" id="PF12697"/>
    </source>
</evidence>
<dbReference type="InterPro" id="IPR000073">
    <property type="entry name" value="AB_hydrolase_1"/>
</dbReference>
<accession>A0ABV0FKX6</accession>
<dbReference type="InterPro" id="IPR029058">
    <property type="entry name" value="AB_hydrolase_fold"/>
</dbReference>
<keyword evidence="3" id="KW-1185">Reference proteome</keyword>
<dbReference type="Proteomes" id="UP001477278">
    <property type="component" value="Unassembled WGS sequence"/>
</dbReference>
<dbReference type="GO" id="GO:0016787">
    <property type="term" value="F:hydrolase activity"/>
    <property type="evidence" value="ECO:0007669"/>
    <property type="project" value="UniProtKB-KW"/>
</dbReference>
<dbReference type="PANTHER" id="PTHR43194">
    <property type="entry name" value="HYDROLASE ALPHA/BETA FOLD FAMILY"/>
    <property type="match status" value="1"/>
</dbReference>
<dbReference type="EMBL" id="JBDPZN010000001">
    <property type="protein sequence ID" value="MEO3681330.1"/>
    <property type="molecule type" value="Genomic_DNA"/>
</dbReference>
<keyword evidence="2" id="KW-0378">Hydrolase</keyword>
<protein>
    <submittedName>
        <fullName evidence="2">Alpha/beta hydrolase</fullName>
    </submittedName>
</protein>
<dbReference type="Gene3D" id="3.40.50.1820">
    <property type="entry name" value="alpha/beta hydrolase"/>
    <property type="match status" value="1"/>
</dbReference>